<feature type="compositionally biased region" description="Polar residues" evidence="1">
    <location>
        <begin position="169"/>
        <end position="182"/>
    </location>
</feature>
<keyword evidence="3" id="KW-1185">Reference proteome</keyword>
<feature type="compositionally biased region" description="Basic and acidic residues" evidence="1">
    <location>
        <begin position="125"/>
        <end position="145"/>
    </location>
</feature>
<dbReference type="EMBL" id="EQ962656">
    <property type="protein sequence ID" value="EED16954.1"/>
    <property type="molecule type" value="Genomic_DNA"/>
</dbReference>
<dbReference type="HOGENOM" id="CLU_1435321_0_0_1"/>
<feature type="region of interest" description="Disordered" evidence="1">
    <location>
        <begin position="114"/>
        <end position="189"/>
    </location>
</feature>
<accession>B8MES1</accession>
<dbReference type="STRING" id="441959.B8MES1"/>
<dbReference type="PhylomeDB" id="B8MES1"/>
<dbReference type="InParanoid" id="B8MES1"/>
<gene>
    <name evidence="2" type="ORF">TSTA_020130</name>
</gene>
<dbReference type="Proteomes" id="UP000001745">
    <property type="component" value="Unassembled WGS sequence"/>
</dbReference>
<evidence type="ECO:0000256" key="1">
    <source>
        <dbReference type="SAM" id="MobiDB-lite"/>
    </source>
</evidence>
<reference evidence="3" key="1">
    <citation type="journal article" date="2015" name="Genome Announc.">
        <title>Genome sequence of the AIDS-associated pathogen Penicillium marneffei (ATCC18224) and its near taxonomic relative Talaromyces stipitatus (ATCC10500).</title>
        <authorList>
            <person name="Nierman W.C."/>
            <person name="Fedorova-Abrams N.D."/>
            <person name="Andrianopoulos A."/>
        </authorList>
    </citation>
    <scope>NUCLEOTIDE SEQUENCE [LARGE SCALE GENOMIC DNA]</scope>
    <source>
        <strain evidence="3">ATCC 10500 / CBS 375.48 / QM 6759 / NRRL 1006</strain>
    </source>
</reference>
<organism evidence="2 3">
    <name type="scientific">Talaromyces stipitatus (strain ATCC 10500 / CBS 375.48 / QM 6759 / NRRL 1006)</name>
    <name type="common">Penicillium stipitatum</name>
    <dbReference type="NCBI Taxonomy" id="441959"/>
    <lineage>
        <taxon>Eukaryota</taxon>
        <taxon>Fungi</taxon>
        <taxon>Dikarya</taxon>
        <taxon>Ascomycota</taxon>
        <taxon>Pezizomycotina</taxon>
        <taxon>Eurotiomycetes</taxon>
        <taxon>Eurotiomycetidae</taxon>
        <taxon>Eurotiales</taxon>
        <taxon>Trichocomaceae</taxon>
        <taxon>Talaromyces</taxon>
        <taxon>Talaromyces sect. Talaromyces</taxon>
    </lineage>
</organism>
<dbReference type="VEuPathDB" id="FungiDB:TSTA_020130"/>
<proteinExistence type="predicted"/>
<dbReference type="AlphaFoldDB" id="B8MES1"/>
<evidence type="ECO:0000313" key="3">
    <source>
        <dbReference type="Proteomes" id="UP000001745"/>
    </source>
</evidence>
<name>B8MES1_TALSN</name>
<sequence>MNYNQQTQQASSATSRTWATPYTYQNTSVNNNDALRQCEPTHMTSPKVNQSTQQSRKVAAYKSPPITYSTTNATLNAPSYPQTSHGYSSYTATRLTAPETSSAINQDYPQVTEAATTTQTSPIKGPKERARAAEAEMEARRKEVEVQAQAEAVARAAEEALAAAGAQATPTSATKGKSTNSKPAKKKHF</sequence>
<dbReference type="GeneID" id="8108824"/>
<feature type="compositionally biased region" description="Low complexity" evidence="1">
    <location>
        <begin position="146"/>
        <end position="168"/>
    </location>
</feature>
<protein>
    <submittedName>
        <fullName evidence="2">Uncharacterized protein</fullName>
    </submittedName>
</protein>
<evidence type="ECO:0000313" key="2">
    <source>
        <dbReference type="EMBL" id="EED16954.1"/>
    </source>
</evidence>
<dbReference type="RefSeq" id="XP_002484188.1">
    <property type="nucleotide sequence ID" value="XM_002484143.1"/>
</dbReference>